<reference evidence="2 3" key="1">
    <citation type="submission" date="2019-08" db="EMBL/GenBank/DDBJ databases">
        <title>Draft genome sequences of two oriental melons (Cucumis melo L. var makuwa).</title>
        <authorList>
            <person name="Kwon S.-Y."/>
        </authorList>
    </citation>
    <scope>NUCLEOTIDE SEQUENCE [LARGE SCALE GENOMIC DNA]</scope>
    <source>
        <strain evidence="3">cv. SW 3</strain>
        <tissue evidence="2">Leaf</tissue>
    </source>
</reference>
<name>A0A5A7TT23_CUCMM</name>
<feature type="compositionally biased region" description="Polar residues" evidence="1">
    <location>
        <begin position="60"/>
        <end position="78"/>
    </location>
</feature>
<proteinExistence type="predicted"/>
<dbReference type="AlphaFoldDB" id="A0A5A7TT23"/>
<accession>A0A5A7TT23</accession>
<feature type="region of interest" description="Disordered" evidence="1">
    <location>
        <begin position="60"/>
        <end position="84"/>
    </location>
</feature>
<protein>
    <submittedName>
        <fullName evidence="2">Cytochrome P450 CYP82D47-like</fullName>
    </submittedName>
</protein>
<gene>
    <name evidence="2" type="ORF">E6C27_scaffold243G005860</name>
</gene>
<dbReference type="Proteomes" id="UP000321393">
    <property type="component" value="Unassembled WGS sequence"/>
</dbReference>
<organism evidence="2 3">
    <name type="scientific">Cucumis melo var. makuwa</name>
    <name type="common">Oriental melon</name>
    <dbReference type="NCBI Taxonomy" id="1194695"/>
    <lineage>
        <taxon>Eukaryota</taxon>
        <taxon>Viridiplantae</taxon>
        <taxon>Streptophyta</taxon>
        <taxon>Embryophyta</taxon>
        <taxon>Tracheophyta</taxon>
        <taxon>Spermatophyta</taxon>
        <taxon>Magnoliopsida</taxon>
        <taxon>eudicotyledons</taxon>
        <taxon>Gunneridae</taxon>
        <taxon>Pentapetalae</taxon>
        <taxon>rosids</taxon>
        <taxon>fabids</taxon>
        <taxon>Cucurbitales</taxon>
        <taxon>Cucurbitaceae</taxon>
        <taxon>Benincaseae</taxon>
        <taxon>Cucumis</taxon>
    </lineage>
</organism>
<dbReference type="EMBL" id="SSTE01014401">
    <property type="protein sequence ID" value="KAA0046018.1"/>
    <property type="molecule type" value="Genomic_DNA"/>
</dbReference>
<comment type="caution">
    <text evidence="2">The sequence shown here is derived from an EMBL/GenBank/DDBJ whole genome shotgun (WGS) entry which is preliminary data.</text>
</comment>
<sequence>MSLTTSSTSWMSTCHMQVEQVTTMNYSDEPCTMSLFPCDFDEADAMFLKFTEDLDNLAGRSSSVGDNLSTSQPSATSTPRRRDWRVRAKDISRSRSVSFRSGTNAEVEQMEKWNKCRTNADLRCRMTYKAC</sequence>
<evidence type="ECO:0000313" key="2">
    <source>
        <dbReference type="EMBL" id="KAA0046018.1"/>
    </source>
</evidence>
<evidence type="ECO:0000256" key="1">
    <source>
        <dbReference type="SAM" id="MobiDB-lite"/>
    </source>
</evidence>
<evidence type="ECO:0000313" key="3">
    <source>
        <dbReference type="Proteomes" id="UP000321393"/>
    </source>
</evidence>